<dbReference type="AlphaFoldDB" id="A0A9F5J502"/>
<dbReference type="GeneID" id="103065348"/>
<reference evidence="3" key="1">
    <citation type="submission" date="2025-08" db="UniProtKB">
        <authorList>
            <consortium name="RefSeq"/>
        </authorList>
    </citation>
    <scope>IDENTIFICATION</scope>
    <source>
        <tissue evidence="3">Liver</tissue>
    </source>
</reference>
<dbReference type="RefSeq" id="XP_025029741.1">
    <property type="nucleotide sequence ID" value="XM_025173973.1"/>
</dbReference>
<gene>
    <name evidence="3" type="primary">HGH1</name>
</gene>
<dbReference type="PANTHER" id="PTHR13387">
    <property type="entry name" value="PROTEIN HGH1 HOMOLOG"/>
    <property type="match status" value="1"/>
</dbReference>
<organism evidence="2 3">
    <name type="scientific">Python bivittatus</name>
    <name type="common">Burmese python</name>
    <name type="synonym">Python molurus bivittatus</name>
    <dbReference type="NCBI Taxonomy" id="176946"/>
    <lineage>
        <taxon>Eukaryota</taxon>
        <taxon>Metazoa</taxon>
        <taxon>Chordata</taxon>
        <taxon>Craniata</taxon>
        <taxon>Vertebrata</taxon>
        <taxon>Euteleostomi</taxon>
        <taxon>Lepidosauria</taxon>
        <taxon>Squamata</taxon>
        <taxon>Bifurcata</taxon>
        <taxon>Unidentata</taxon>
        <taxon>Episquamata</taxon>
        <taxon>Toxicofera</taxon>
        <taxon>Serpentes</taxon>
        <taxon>Henophidia</taxon>
        <taxon>Pythonidae</taxon>
        <taxon>Python</taxon>
    </lineage>
</organism>
<protein>
    <submittedName>
        <fullName evidence="3">Protein HGH1 homolog</fullName>
    </submittedName>
</protein>
<dbReference type="Proteomes" id="UP000695026">
    <property type="component" value="Unplaced"/>
</dbReference>
<evidence type="ECO:0000313" key="2">
    <source>
        <dbReference type="Proteomes" id="UP000695026"/>
    </source>
</evidence>
<dbReference type="InterPro" id="IPR007206">
    <property type="entry name" value="Protein_HGH1_C"/>
</dbReference>
<dbReference type="InterPro" id="IPR039717">
    <property type="entry name" value="Hgh1"/>
</dbReference>
<dbReference type="CTD" id="51236"/>
<feature type="domain" description="Protein HGH1 C-terminal" evidence="1">
    <location>
        <begin position="102"/>
        <end position="152"/>
    </location>
</feature>
<dbReference type="PANTHER" id="PTHR13387:SF9">
    <property type="entry name" value="PROTEIN HGH1 HOMOLOG"/>
    <property type="match status" value="1"/>
</dbReference>
<dbReference type="KEGG" id="pbi:103065348"/>
<name>A0A9F5J502_PYTBI</name>
<dbReference type="OrthoDB" id="338814at2759"/>
<proteinExistence type="predicted"/>
<dbReference type="Pfam" id="PF04064">
    <property type="entry name" value="DUF384"/>
    <property type="match status" value="1"/>
</dbReference>
<sequence>MWLPDLLRTPDASPEQRRQRIDISGSVTAGELETDGIVCGLLMVIAGLCGWASKVEAPGWGSPSGCGPEAFCRRQSSSSGHTSARCLPRRALAARDPSPPWQLTATKPGRLLLREKGTYVILRELHKGEEDPGVRAACEKVIQVLIGDEPEAGMENLLEVKIPAEVEQQLQRLDLEEEEEEAAAAAC</sequence>
<accession>A0A9F5J502</accession>
<evidence type="ECO:0000313" key="3">
    <source>
        <dbReference type="RefSeq" id="XP_025029741.1"/>
    </source>
</evidence>
<keyword evidence="2" id="KW-1185">Reference proteome</keyword>
<evidence type="ECO:0000259" key="1">
    <source>
        <dbReference type="Pfam" id="PF04064"/>
    </source>
</evidence>